<evidence type="ECO:0000313" key="3">
    <source>
        <dbReference type="Proteomes" id="UP001305414"/>
    </source>
</evidence>
<accession>A0AAN7UP09</accession>
<feature type="signal peptide" evidence="1">
    <location>
        <begin position="1"/>
        <end position="25"/>
    </location>
</feature>
<sequence length="135" mass="14255">MVGARLMTLKGIVLALVTVARVGYGELVESYISLSGSDGTMTRIRASNWKWRNVGGKVRQSRASSVPIALPEPAEFCLCLSVLAGDGHHLPQCGCHAPTSSTASLLWWDLVGSPAHDATSVCATPAAWHLLQSDG</sequence>
<comment type="caution">
    <text evidence="2">The sequence shown here is derived from an EMBL/GenBank/DDBJ whole genome shotgun (WGS) entry which is preliminary data.</text>
</comment>
<dbReference type="AlphaFoldDB" id="A0AAN7UP09"/>
<proteinExistence type="predicted"/>
<name>A0AAN7UP09_9PEZI</name>
<gene>
    <name evidence="2" type="ORF">RRF57_005701</name>
</gene>
<dbReference type="Proteomes" id="UP001305414">
    <property type="component" value="Unassembled WGS sequence"/>
</dbReference>
<keyword evidence="3" id="KW-1185">Reference proteome</keyword>
<reference evidence="2 3" key="1">
    <citation type="submission" date="2023-10" db="EMBL/GenBank/DDBJ databases">
        <title>Draft genome sequence of Xylaria bambusicola isolate GMP-LS, the root and basal stem rot pathogen of sugarcane in Indonesia.</title>
        <authorList>
            <person name="Selvaraj P."/>
            <person name="Muralishankar V."/>
            <person name="Muruganantham S."/>
            <person name="Sp S."/>
            <person name="Haryani S."/>
            <person name="Lau K.J.X."/>
            <person name="Naqvi N.I."/>
        </authorList>
    </citation>
    <scope>NUCLEOTIDE SEQUENCE [LARGE SCALE GENOMIC DNA]</scope>
    <source>
        <strain evidence="2">GMP-LS</strain>
    </source>
</reference>
<evidence type="ECO:0000313" key="2">
    <source>
        <dbReference type="EMBL" id="KAK5629986.1"/>
    </source>
</evidence>
<evidence type="ECO:0000256" key="1">
    <source>
        <dbReference type="SAM" id="SignalP"/>
    </source>
</evidence>
<feature type="chain" id="PRO_5042857544" description="Secreted protein" evidence="1">
    <location>
        <begin position="26"/>
        <end position="135"/>
    </location>
</feature>
<protein>
    <recommendedName>
        <fullName evidence="4">Secreted protein</fullName>
    </recommendedName>
</protein>
<organism evidence="2 3">
    <name type="scientific">Xylaria bambusicola</name>
    <dbReference type="NCBI Taxonomy" id="326684"/>
    <lineage>
        <taxon>Eukaryota</taxon>
        <taxon>Fungi</taxon>
        <taxon>Dikarya</taxon>
        <taxon>Ascomycota</taxon>
        <taxon>Pezizomycotina</taxon>
        <taxon>Sordariomycetes</taxon>
        <taxon>Xylariomycetidae</taxon>
        <taxon>Xylariales</taxon>
        <taxon>Xylariaceae</taxon>
        <taxon>Xylaria</taxon>
    </lineage>
</organism>
<evidence type="ECO:0008006" key="4">
    <source>
        <dbReference type="Google" id="ProtNLM"/>
    </source>
</evidence>
<keyword evidence="1" id="KW-0732">Signal</keyword>
<dbReference type="EMBL" id="JAWHQM010000013">
    <property type="protein sequence ID" value="KAK5629986.1"/>
    <property type="molecule type" value="Genomic_DNA"/>
</dbReference>